<accession>A0A9X2THL0</accession>
<name>A0A9X2THL0_9BACT</name>
<evidence type="ECO:0000313" key="1">
    <source>
        <dbReference type="EMBL" id="MCS3679367.1"/>
    </source>
</evidence>
<evidence type="ECO:0000313" key="2">
    <source>
        <dbReference type="Proteomes" id="UP001155027"/>
    </source>
</evidence>
<comment type="caution">
    <text evidence="1">The sequence shown here is derived from an EMBL/GenBank/DDBJ whole genome shotgun (WGS) entry which is preliminary data.</text>
</comment>
<proteinExistence type="predicted"/>
<sequence length="337" mass="36777">MRNAIGTWSDCSMRRGLPASGHELPNDQAPHDRRRAPIMDYRCRECGAVFNIFTDTVWSKTRYDCSSTRDASPRNCEGDSNVAPDRQDGTKLCLRIVGSDIWPRRSILALPSSCCFVVGGFLFKSGRNPPALLQAAHAPFDDVAISVFFLIAGRRSSRFDVHSVSDRNDRLDIFLPAPPSVLFRVVVPVSLGCPVGLGTQTWSIALAKKTDSWRCPAVRRAGIGSPLLSVIGGARVGEAPPAVSECRTYSAIFSGGSVPFFHRSGRWLPSDSPELSCYPHPTAPSRFDPLRRALPESCGQLTAASHLWLTDEICCGTSSMTHIALENLVRVLPSHLT</sequence>
<protein>
    <submittedName>
        <fullName evidence="1">Uncharacterized protein</fullName>
    </submittedName>
</protein>
<dbReference type="AlphaFoldDB" id="A0A9X2THL0"/>
<gene>
    <name evidence="1" type="ORF">GGP71_003318</name>
</gene>
<dbReference type="EMBL" id="JANUAU010000020">
    <property type="protein sequence ID" value="MCS3679367.1"/>
    <property type="molecule type" value="Genomic_DNA"/>
</dbReference>
<organism evidence="1 2">
    <name type="scientific">Salinibacter ruber</name>
    <dbReference type="NCBI Taxonomy" id="146919"/>
    <lineage>
        <taxon>Bacteria</taxon>
        <taxon>Pseudomonadati</taxon>
        <taxon>Rhodothermota</taxon>
        <taxon>Rhodothermia</taxon>
        <taxon>Rhodothermales</taxon>
        <taxon>Salinibacteraceae</taxon>
        <taxon>Salinibacter</taxon>
    </lineage>
</organism>
<dbReference type="Proteomes" id="UP001155027">
    <property type="component" value="Unassembled WGS sequence"/>
</dbReference>
<reference evidence="1" key="1">
    <citation type="submission" date="2022-08" db="EMBL/GenBank/DDBJ databases">
        <title>Genomic Encyclopedia of Type Strains, Phase V (KMG-V): Genome sequencing to study the core and pangenomes of soil and plant-associated prokaryotes.</title>
        <authorList>
            <person name="Whitman W."/>
        </authorList>
    </citation>
    <scope>NUCLEOTIDE SEQUENCE</scope>
    <source>
        <strain evidence="1">0</strain>
    </source>
</reference>